<evidence type="ECO:0000256" key="1">
    <source>
        <dbReference type="SAM" id="Phobius"/>
    </source>
</evidence>
<feature type="transmembrane region" description="Helical" evidence="1">
    <location>
        <begin position="93"/>
        <end position="115"/>
    </location>
</feature>
<keyword evidence="1" id="KW-0472">Membrane</keyword>
<sequence length="264" mass="30723">MDHRVATKHIYAFLDDELSHKEKLALKKHIDSCSDCQQRIACEHKLRSVLKESLPEDKAPFCLKEKIRSEIEKIDRETVIWIKYRIPPQLRPIFSFMLAGLIILGVISGIFFYQWQRATRESTIFSLLAAKHIVFALQEDPIQITRGNAGELVDWFKGKVSFPFSMPIFFEAPDFLGGRLSELHHKGAVHLIYLWGDCRVSFFTFKSMAKDFPQGYRREYKGKDCYITKYNNQLIILWRGEGKLAHALVSDDEEELYEVASQIM</sequence>
<dbReference type="Pfam" id="PF13490">
    <property type="entry name" value="zf-HC2"/>
    <property type="match status" value="1"/>
</dbReference>
<name>A0A0F9RWB8_9ZZZZ</name>
<dbReference type="EMBL" id="LAZR01000738">
    <property type="protein sequence ID" value="KKN59114.1"/>
    <property type="molecule type" value="Genomic_DNA"/>
</dbReference>
<comment type="caution">
    <text evidence="3">The sequence shown here is derived from an EMBL/GenBank/DDBJ whole genome shotgun (WGS) entry which is preliminary data.</text>
</comment>
<organism evidence="3">
    <name type="scientific">marine sediment metagenome</name>
    <dbReference type="NCBI Taxonomy" id="412755"/>
    <lineage>
        <taxon>unclassified sequences</taxon>
        <taxon>metagenomes</taxon>
        <taxon>ecological metagenomes</taxon>
    </lineage>
</organism>
<dbReference type="AlphaFoldDB" id="A0A0F9RWB8"/>
<reference evidence="3" key="1">
    <citation type="journal article" date="2015" name="Nature">
        <title>Complex archaea that bridge the gap between prokaryotes and eukaryotes.</title>
        <authorList>
            <person name="Spang A."/>
            <person name="Saw J.H."/>
            <person name="Jorgensen S.L."/>
            <person name="Zaremba-Niedzwiedzka K."/>
            <person name="Martijn J."/>
            <person name="Lind A.E."/>
            <person name="van Eijk R."/>
            <person name="Schleper C."/>
            <person name="Guy L."/>
            <person name="Ettema T.J."/>
        </authorList>
    </citation>
    <scope>NUCLEOTIDE SEQUENCE</scope>
</reference>
<evidence type="ECO:0000313" key="3">
    <source>
        <dbReference type="EMBL" id="KKN59114.1"/>
    </source>
</evidence>
<accession>A0A0F9RWB8</accession>
<gene>
    <name evidence="3" type="ORF">LCGC14_0545230</name>
</gene>
<proteinExistence type="predicted"/>
<keyword evidence="1" id="KW-1133">Transmembrane helix</keyword>
<dbReference type="InterPro" id="IPR027383">
    <property type="entry name" value="Znf_put"/>
</dbReference>
<protein>
    <recommendedName>
        <fullName evidence="2">Putative zinc-finger domain-containing protein</fullName>
    </recommendedName>
</protein>
<feature type="domain" description="Putative zinc-finger" evidence="2">
    <location>
        <begin position="6"/>
        <end position="37"/>
    </location>
</feature>
<evidence type="ECO:0000259" key="2">
    <source>
        <dbReference type="Pfam" id="PF13490"/>
    </source>
</evidence>
<keyword evidence="1" id="KW-0812">Transmembrane</keyword>